<dbReference type="GO" id="GO:0055085">
    <property type="term" value="P:transmembrane transport"/>
    <property type="evidence" value="ECO:0007669"/>
    <property type="project" value="InterPro"/>
</dbReference>
<sequence>MPRRVLGGDPMKNLFLSAALATTMLAGANAAHAVDMKLSLWIPPMHPLVAGLTEWGKDVEAASGGEIAVKLFPAEQLGKAGDHYDMARDGIVDMAMVAPGYSAGRFPIWSIIELPFTFKNSTDGAKALHEWYAAYADREMPDVKVCLVTMHHPGTLHTTKTEVRTPDQLNGLRIRPAGPVTSAFVTAQGGATVQAALPEIRELAERGVVDGVTWPPDIFVIRAESALKYHMGEPFYITAQAQVINKDFYAGLSDSQKAVIDAHCTPEWSAKVNQGWADGEMAALERLRGLEGHTVYSLSEDEFAKWKDAAAPLVDQVLKTAGDRYGIDATQVQAELFERLDANDARY</sequence>
<keyword evidence="4" id="KW-1185">Reference proteome</keyword>
<dbReference type="Proteomes" id="UP000278398">
    <property type="component" value="Unassembled WGS sequence"/>
</dbReference>
<organism evidence="3 4">
    <name type="scientific">Aquibium carbonis</name>
    <dbReference type="NCBI Taxonomy" id="2495581"/>
    <lineage>
        <taxon>Bacteria</taxon>
        <taxon>Pseudomonadati</taxon>
        <taxon>Pseudomonadota</taxon>
        <taxon>Alphaproteobacteria</taxon>
        <taxon>Hyphomicrobiales</taxon>
        <taxon>Phyllobacteriaceae</taxon>
        <taxon>Aquibium</taxon>
    </lineage>
</organism>
<dbReference type="Pfam" id="PF03480">
    <property type="entry name" value="DctP"/>
    <property type="match status" value="1"/>
</dbReference>
<dbReference type="InterPro" id="IPR038404">
    <property type="entry name" value="TRAP_DctP_sf"/>
</dbReference>
<protein>
    <submittedName>
        <fullName evidence="3">TRAP transporter substrate-binding protein</fullName>
    </submittedName>
</protein>
<dbReference type="EMBL" id="RWKW01000069">
    <property type="protein sequence ID" value="RST85012.1"/>
    <property type="molecule type" value="Genomic_DNA"/>
</dbReference>
<dbReference type="PANTHER" id="PTHR33376:SF15">
    <property type="entry name" value="BLL6794 PROTEIN"/>
    <property type="match status" value="1"/>
</dbReference>
<keyword evidence="1 2" id="KW-0732">Signal</keyword>
<proteinExistence type="predicted"/>
<gene>
    <name evidence="3" type="ORF">EJC49_17695</name>
</gene>
<evidence type="ECO:0000313" key="3">
    <source>
        <dbReference type="EMBL" id="RST85012.1"/>
    </source>
</evidence>
<dbReference type="InterPro" id="IPR018389">
    <property type="entry name" value="DctP_fam"/>
</dbReference>
<name>A0A3S0AQZ9_9HYPH</name>
<reference evidence="3 4" key="1">
    <citation type="submission" date="2018-12" db="EMBL/GenBank/DDBJ databases">
        <title>Mesorhizobium carbonis sp. nov., isolated from coal mine water.</title>
        <authorList>
            <person name="Xin W."/>
            <person name="Xu Z."/>
            <person name="Xiang F."/>
            <person name="Zhang J."/>
            <person name="Xi L."/>
            <person name="Liu J."/>
        </authorList>
    </citation>
    <scope>NUCLEOTIDE SEQUENCE [LARGE SCALE GENOMIC DNA]</scope>
    <source>
        <strain evidence="3 4">B2.3</strain>
    </source>
</reference>
<evidence type="ECO:0000256" key="2">
    <source>
        <dbReference type="SAM" id="SignalP"/>
    </source>
</evidence>
<feature type="signal peptide" evidence="2">
    <location>
        <begin position="1"/>
        <end position="33"/>
    </location>
</feature>
<dbReference type="PANTHER" id="PTHR33376">
    <property type="match status" value="1"/>
</dbReference>
<evidence type="ECO:0000313" key="4">
    <source>
        <dbReference type="Proteomes" id="UP000278398"/>
    </source>
</evidence>
<accession>A0A3S0AQZ9</accession>
<comment type="caution">
    <text evidence="3">The sequence shown here is derived from an EMBL/GenBank/DDBJ whole genome shotgun (WGS) entry which is preliminary data.</text>
</comment>
<dbReference type="CDD" id="cd13665">
    <property type="entry name" value="PBP2_TRAP_Dctp3_4"/>
    <property type="match status" value="1"/>
</dbReference>
<dbReference type="OrthoDB" id="7822595at2"/>
<dbReference type="AlphaFoldDB" id="A0A3S0AQZ9"/>
<feature type="chain" id="PRO_5018532438" evidence="2">
    <location>
        <begin position="34"/>
        <end position="347"/>
    </location>
</feature>
<dbReference type="NCBIfam" id="NF037995">
    <property type="entry name" value="TRAP_S1"/>
    <property type="match status" value="1"/>
</dbReference>
<evidence type="ECO:0000256" key="1">
    <source>
        <dbReference type="ARBA" id="ARBA00022729"/>
    </source>
</evidence>
<dbReference type="Gene3D" id="3.40.190.170">
    <property type="entry name" value="Bacterial extracellular solute-binding protein, family 7"/>
    <property type="match status" value="1"/>
</dbReference>